<evidence type="ECO:0000256" key="1">
    <source>
        <dbReference type="SAM" id="Phobius"/>
    </source>
</evidence>
<evidence type="ECO:0000313" key="3">
    <source>
        <dbReference type="Proteomes" id="UP000541558"/>
    </source>
</evidence>
<feature type="transmembrane region" description="Helical" evidence="1">
    <location>
        <begin position="465"/>
        <end position="487"/>
    </location>
</feature>
<proteinExistence type="predicted"/>
<keyword evidence="1" id="KW-0472">Membrane</keyword>
<keyword evidence="3" id="KW-1185">Reference proteome</keyword>
<gene>
    <name evidence="2" type="ORF">D9611_008239</name>
</gene>
<accession>A0A8H5BJ80</accession>
<dbReference type="EMBL" id="JAACJK010000165">
    <property type="protein sequence ID" value="KAF5323836.1"/>
    <property type="molecule type" value="Genomic_DNA"/>
</dbReference>
<reference evidence="2 3" key="1">
    <citation type="journal article" date="2020" name="ISME J.">
        <title>Uncovering the hidden diversity of litter-decomposition mechanisms in mushroom-forming fungi.</title>
        <authorList>
            <person name="Floudas D."/>
            <person name="Bentzer J."/>
            <person name="Ahren D."/>
            <person name="Johansson T."/>
            <person name="Persson P."/>
            <person name="Tunlid A."/>
        </authorList>
    </citation>
    <scope>NUCLEOTIDE SEQUENCE [LARGE SCALE GENOMIC DNA]</scope>
    <source>
        <strain evidence="2 3">CBS 175.51</strain>
    </source>
</reference>
<evidence type="ECO:0000313" key="2">
    <source>
        <dbReference type="EMBL" id="KAF5323836.1"/>
    </source>
</evidence>
<keyword evidence="1" id="KW-0812">Transmembrane</keyword>
<keyword evidence="1" id="KW-1133">Transmembrane helix</keyword>
<dbReference type="AlphaFoldDB" id="A0A8H5BJ80"/>
<sequence>MLHVHIYKAENLETASTSYPRSMAHWSQPGPTVQGACSKGVFGISPRSFGPPPAAVFFGPHGYHAHCRPAGYAAKSESVTGEPRATESMRSPIHISQFFSQQKKERMLRRLQQFRCPFGHRITATVQSFKYRRSCGCIRARYPSSLKHQRTNQAMSDLRWVVVDDNDPSITYHGPWVENAGFQGNQWGPVYGGSQHDVTGLQSGPPSLSYNFTGSEFQVLGTYVVQNTSRGMDPDWNCELGGFVFPRQHQNSSATGAMPLNNWPLCTGLTDTPGEKTLKVSPIFPKDSSAHFYVDQIRYRPLANMTSSLSGRVTVLVEETDAALAYTGNWTRHKTDPASGLMTQQWNSVTIKFTGTKVTWVGLIPAGFSSVAGIGGYRVDEGLLVNFDIPSLPLEGITIYHQHLFETPELSDGVHTLTVTHNGPSDAAPLTLDYLLIANGDIDPHSNLEVAAVQGKAKSLSVGQIVGASVGSFAAVFFFGLGVFYFLRRKRRQARGGTRPPYEMKSVKDSRWKRGWITSRSGA</sequence>
<protein>
    <recommendedName>
        <fullName evidence="4">Transmembrane protein</fullName>
    </recommendedName>
</protein>
<dbReference type="Gene3D" id="2.60.120.260">
    <property type="entry name" value="Galactose-binding domain-like"/>
    <property type="match status" value="1"/>
</dbReference>
<organism evidence="2 3">
    <name type="scientific">Ephemerocybe angulata</name>
    <dbReference type="NCBI Taxonomy" id="980116"/>
    <lineage>
        <taxon>Eukaryota</taxon>
        <taxon>Fungi</taxon>
        <taxon>Dikarya</taxon>
        <taxon>Basidiomycota</taxon>
        <taxon>Agaricomycotina</taxon>
        <taxon>Agaricomycetes</taxon>
        <taxon>Agaricomycetidae</taxon>
        <taxon>Agaricales</taxon>
        <taxon>Agaricineae</taxon>
        <taxon>Psathyrellaceae</taxon>
        <taxon>Ephemerocybe</taxon>
    </lineage>
</organism>
<dbReference type="Proteomes" id="UP000541558">
    <property type="component" value="Unassembled WGS sequence"/>
</dbReference>
<name>A0A8H5BJ80_9AGAR</name>
<evidence type="ECO:0008006" key="4">
    <source>
        <dbReference type="Google" id="ProtNLM"/>
    </source>
</evidence>
<comment type="caution">
    <text evidence="2">The sequence shown here is derived from an EMBL/GenBank/DDBJ whole genome shotgun (WGS) entry which is preliminary data.</text>
</comment>
<dbReference type="OrthoDB" id="3013353at2759"/>